<name>A0A5B6VDV3_9ROSI</name>
<proteinExistence type="predicted"/>
<dbReference type="Proteomes" id="UP000325315">
    <property type="component" value="Unassembled WGS sequence"/>
</dbReference>
<dbReference type="PANTHER" id="PTHR42648">
    <property type="entry name" value="TRANSPOSASE, PUTATIVE-RELATED"/>
    <property type="match status" value="1"/>
</dbReference>
<dbReference type="AlphaFoldDB" id="A0A5B6VDV3"/>
<accession>A0A5B6VDV3</accession>
<dbReference type="PANTHER" id="PTHR42648:SF18">
    <property type="entry name" value="RETROTRANSPOSON, UNCLASSIFIED-LIKE PROTEIN"/>
    <property type="match status" value="1"/>
</dbReference>
<keyword evidence="3" id="KW-1185">Reference proteome</keyword>
<dbReference type="SUPFAM" id="SSF53098">
    <property type="entry name" value="Ribonuclease H-like"/>
    <property type="match status" value="1"/>
</dbReference>
<dbReference type="InterPro" id="IPR025724">
    <property type="entry name" value="GAG-pre-integrase_dom"/>
</dbReference>
<dbReference type="OrthoDB" id="1194466at2759"/>
<reference evidence="2" key="1">
    <citation type="submission" date="2019-08" db="EMBL/GenBank/DDBJ databases">
        <authorList>
            <person name="Liu F."/>
        </authorList>
    </citation>
    <scope>NUCLEOTIDE SEQUENCE [LARGE SCALE GENOMIC DNA]</scope>
    <source>
        <strain evidence="2">PA1801</strain>
        <tissue evidence="2">Leaf</tissue>
    </source>
</reference>
<dbReference type="GO" id="GO:0003676">
    <property type="term" value="F:nucleic acid binding"/>
    <property type="evidence" value="ECO:0007669"/>
    <property type="project" value="InterPro"/>
</dbReference>
<evidence type="ECO:0000259" key="1">
    <source>
        <dbReference type="Pfam" id="PF13976"/>
    </source>
</evidence>
<dbReference type="InterPro" id="IPR039537">
    <property type="entry name" value="Retrotran_Ty1/copia-like"/>
</dbReference>
<organism evidence="2 3">
    <name type="scientific">Gossypium australe</name>
    <dbReference type="NCBI Taxonomy" id="47621"/>
    <lineage>
        <taxon>Eukaryota</taxon>
        <taxon>Viridiplantae</taxon>
        <taxon>Streptophyta</taxon>
        <taxon>Embryophyta</taxon>
        <taxon>Tracheophyta</taxon>
        <taxon>Spermatophyta</taxon>
        <taxon>Magnoliopsida</taxon>
        <taxon>eudicotyledons</taxon>
        <taxon>Gunneridae</taxon>
        <taxon>Pentapetalae</taxon>
        <taxon>rosids</taxon>
        <taxon>malvids</taxon>
        <taxon>Malvales</taxon>
        <taxon>Malvaceae</taxon>
        <taxon>Malvoideae</taxon>
        <taxon>Gossypium</taxon>
    </lineage>
</organism>
<dbReference type="InterPro" id="IPR036397">
    <property type="entry name" value="RNaseH_sf"/>
</dbReference>
<protein>
    <submittedName>
        <fullName evidence="2">Golgin subfamily A member 3-like</fullName>
    </submittedName>
</protein>
<dbReference type="InterPro" id="IPR012337">
    <property type="entry name" value="RNaseH-like_sf"/>
</dbReference>
<dbReference type="Pfam" id="PF13976">
    <property type="entry name" value="gag_pre-integrs"/>
    <property type="match status" value="1"/>
</dbReference>
<gene>
    <name evidence="2" type="ORF">EPI10_002342</name>
</gene>
<dbReference type="EMBL" id="SMMG02000007">
    <property type="protein sequence ID" value="KAA3467319.1"/>
    <property type="molecule type" value="Genomic_DNA"/>
</dbReference>
<dbReference type="Gene3D" id="3.30.420.10">
    <property type="entry name" value="Ribonuclease H-like superfamily/Ribonuclease H"/>
    <property type="match status" value="1"/>
</dbReference>
<feature type="domain" description="GAG-pre-integrase" evidence="1">
    <location>
        <begin position="11"/>
        <end position="49"/>
    </location>
</feature>
<evidence type="ECO:0000313" key="3">
    <source>
        <dbReference type="Proteomes" id="UP000325315"/>
    </source>
</evidence>
<sequence length="137" mass="16124">MADKSFVVNCNLAPSIAYTSSLDETKLWHRRMRHVDYRSLSQMSKNNFVEIKCTNLGSMQGFHFLVNRAWRANEKLYLVHTNICGPMKTSSSNGSRYFVLFIDDYTRFCWVYFIKNRSKVVDIFFKFKTMIENQSGC</sequence>
<evidence type="ECO:0000313" key="2">
    <source>
        <dbReference type="EMBL" id="KAA3467319.1"/>
    </source>
</evidence>
<comment type="caution">
    <text evidence="2">The sequence shown here is derived from an EMBL/GenBank/DDBJ whole genome shotgun (WGS) entry which is preliminary data.</text>
</comment>